<gene>
    <name evidence="1" type="ORF">DD902_03785</name>
</gene>
<name>A0A317YS49_STAPS</name>
<evidence type="ECO:0000313" key="2">
    <source>
        <dbReference type="Proteomes" id="UP000246800"/>
    </source>
</evidence>
<dbReference type="AlphaFoldDB" id="A0A317YS49"/>
<proteinExistence type="predicted"/>
<dbReference type="EMBL" id="QEIT01000019">
    <property type="protein sequence ID" value="PWZ76049.1"/>
    <property type="molecule type" value="Genomic_DNA"/>
</dbReference>
<organism evidence="1 2">
    <name type="scientific">Staphylococcus pseudintermedius</name>
    <dbReference type="NCBI Taxonomy" id="283734"/>
    <lineage>
        <taxon>Bacteria</taxon>
        <taxon>Bacillati</taxon>
        <taxon>Bacillota</taxon>
        <taxon>Bacilli</taxon>
        <taxon>Bacillales</taxon>
        <taxon>Staphylococcaceae</taxon>
        <taxon>Staphylococcus</taxon>
        <taxon>Staphylococcus intermedius group</taxon>
    </lineage>
</organism>
<comment type="caution">
    <text evidence="1">The sequence shown here is derived from an EMBL/GenBank/DDBJ whole genome shotgun (WGS) entry which is preliminary data.</text>
</comment>
<sequence length="63" mass="7289">MTDDEPIDGETWATWYAEQLNVSPHIEFFKAQSFERGADNRKYKAQGGTLLYSTWRDGMNANE</sequence>
<accession>A0A317YS49</accession>
<evidence type="ECO:0000313" key="1">
    <source>
        <dbReference type="EMBL" id="PWZ76049.1"/>
    </source>
</evidence>
<reference evidence="1 2" key="1">
    <citation type="journal article" date="2018" name="Vet. Microbiol.">
        <title>Clonal diversity and geographic distribution of methicillin-resistant Staphylococcus pseudintermedius from Australian animals: Discovery of novel sequence types.</title>
        <authorList>
            <person name="Worthing K.A."/>
            <person name="Abraham S."/>
            <person name="Coombs G.W."/>
            <person name="Pang S."/>
            <person name="Saputra S."/>
            <person name="Jordan D."/>
            <person name="Trott D.J."/>
            <person name="Norris J.M."/>
        </authorList>
    </citation>
    <scope>NUCLEOTIDE SEQUENCE [LARGE SCALE GENOMIC DNA]</scope>
    <source>
        <strain evidence="1 2">ST525 1</strain>
    </source>
</reference>
<dbReference type="Proteomes" id="UP000246800">
    <property type="component" value="Unassembled WGS sequence"/>
</dbReference>
<protein>
    <submittedName>
        <fullName evidence="1">Uncharacterized protein</fullName>
    </submittedName>
</protein>
<dbReference type="RefSeq" id="WP_110160313.1">
    <property type="nucleotide sequence ID" value="NZ_CP039743.1"/>
</dbReference>